<dbReference type="InterPro" id="IPR001387">
    <property type="entry name" value="Cro/C1-type_HTH"/>
</dbReference>
<keyword evidence="2" id="KW-1185">Reference proteome</keyword>
<protein>
    <recommendedName>
        <fullName evidence="3">HTH cro/C1-type domain-containing protein</fullName>
    </recommendedName>
</protein>
<gene>
    <name evidence="1" type="ORF">AC230_10915</name>
</gene>
<evidence type="ECO:0000313" key="1">
    <source>
        <dbReference type="EMBL" id="KNB52455.1"/>
    </source>
</evidence>
<dbReference type="EMBL" id="LFXA01000005">
    <property type="protein sequence ID" value="KNB52455.1"/>
    <property type="molecule type" value="Genomic_DNA"/>
</dbReference>
<proteinExistence type="predicted"/>
<dbReference type="Proteomes" id="UP000037288">
    <property type="component" value="Unassembled WGS sequence"/>
</dbReference>
<dbReference type="GO" id="GO:0003677">
    <property type="term" value="F:DNA binding"/>
    <property type="evidence" value="ECO:0007669"/>
    <property type="project" value="InterPro"/>
</dbReference>
<dbReference type="STRING" id="1678637.AC230_10915"/>
<reference evidence="2" key="1">
    <citation type="submission" date="2015-07" db="EMBL/GenBank/DDBJ databases">
        <title>Draft genome sequence of Streptomyces sp. CMAA 1322, a bacterium isolated from Caatinga biome, from dry forest semiarid of Brazil.</title>
        <authorList>
            <person name="Santos S.N."/>
            <person name="Gacesa R."/>
            <person name="Taketani R.G."/>
            <person name="Long P.F."/>
            <person name="Melo I.S."/>
        </authorList>
    </citation>
    <scope>NUCLEOTIDE SEQUENCE [LARGE SCALE GENOMIC DNA]</scope>
    <source>
        <strain evidence="2">CMAA 1322</strain>
    </source>
</reference>
<dbReference type="CDD" id="cd00093">
    <property type="entry name" value="HTH_XRE"/>
    <property type="match status" value="1"/>
</dbReference>
<name>A0A0K9XGE3_9ACTN</name>
<dbReference type="PATRIC" id="fig|1678637.3.peg.2361"/>
<comment type="caution">
    <text evidence="1">The sequence shown here is derived from an EMBL/GenBank/DDBJ whole genome shotgun (WGS) entry which is preliminary data.</text>
</comment>
<organism evidence="1 2">
    <name type="scientific">Streptomyces caatingaensis</name>
    <dbReference type="NCBI Taxonomy" id="1678637"/>
    <lineage>
        <taxon>Bacteria</taxon>
        <taxon>Bacillati</taxon>
        <taxon>Actinomycetota</taxon>
        <taxon>Actinomycetes</taxon>
        <taxon>Kitasatosporales</taxon>
        <taxon>Streptomycetaceae</taxon>
        <taxon>Streptomyces</taxon>
    </lineage>
</organism>
<sequence length="418" mass="46162">MASWLIIERGTATDIGGTMEAKSRLQQARLDRGWTQGELIDALMAAAQRLGAQSPASTSWKTLISMYENGRRPVSPDHRPLFREVYEATDEELGFASTTTSVAAAQSTLLPTPTAVVSRTPMPVNPEMLGYLTSVLQQHAQAEPFVGPQFLLAPVGSQMPLIEQMCREAYGPLRQEVLRVGARYAEFLGWLHQDTGRTDEAMRWTRLAMEYAQELGDPMVIAYMLQRRSNIATEAGHAGHGAGLALAALRYASELSPRVHAVVLRQLANSKASLGEASETERAIDQALVAADRGDDDDLAFYCTVSYIEMEAANCQVRLERPQQAVVTYEKSLRNWPAVQERDRGLCLARLATANAILEDVEGAHRAAEQALGIAHRTGSTRILGELYRLQPRLARWRKLVEVSELNRELDLTKQVAP</sequence>
<evidence type="ECO:0000313" key="2">
    <source>
        <dbReference type="Proteomes" id="UP000037288"/>
    </source>
</evidence>
<dbReference type="Gene3D" id="1.25.40.10">
    <property type="entry name" value="Tetratricopeptide repeat domain"/>
    <property type="match status" value="1"/>
</dbReference>
<accession>A0A0K9XGE3</accession>
<evidence type="ECO:0008006" key="3">
    <source>
        <dbReference type="Google" id="ProtNLM"/>
    </source>
</evidence>
<dbReference type="SUPFAM" id="SSF48452">
    <property type="entry name" value="TPR-like"/>
    <property type="match status" value="1"/>
</dbReference>
<dbReference type="Gene3D" id="1.10.260.40">
    <property type="entry name" value="lambda repressor-like DNA-binding domains"/>
    <property type="match status" value="1"/>
</dbReference>
<dbReference type="InterPro" id="IPR011990">
    <property type="entry name" value="TPR-like_helical_dom_sf"/>
</dbReference>
<dbReference type="AlphaFoldDB" id="A0A0K9XGE3"/>
<dbReference type="InterPro" id="IPR010982">
    <property type="entry name" value="Lambda_DNA-bd_dom_sf"/>
</dbReference>